<dbReference type="InterPro" id="IPR009057">
    <property type="entry name" value="Homeodomain-like_sf"/>
</dbReference>
<dbReference type="SUPFAM" id="SSF46689">
    <property type="entry name" value="Homeodomain-like"/>
    <property type="match status" value="1"/>
</dbReference>
<dbReference type="InterPro" id="IPR036271">
    <property type="entry name" value="Tet_transcr_reg_TetR-rel_C_sf"/>
</dbReference>
<sequence length="206" mass="21881">MPRSADLTVRVNLIERAAELLAAREPVTLRGLAAAAGTSTMAVYTHFGGMPGLWAAVRAEGFTRLAQRLATLRPTDDAVTDLTAVGSAYVASALASPNLYLTMFDNRHELDDPRVAATGFEVLVQAAARARAEKRFSRTVDPGAAATRLWGMTHGMVMLVLTGALVRADLGRHLPPMWAAAYVGFGDKAQPAGRSAEAGWVEPVQP</sequence>
<organism evidence="4 5">
    <name type="scientific">Virgisporangium aurantiacum</name>
    <dbReference type="NCBI Taxonomy" id="175570"/>
    <lineage>
        <taxon>Bacteria</taxon>
        <taxon>Bacillati</taxon>
        <taxon>Actinomycetota</taxon>
        <taxon>Actinomycetes</taxon>
        <taxon>Micromonosporales</taxon>
        <taxon>Micromonosporaceae</taxon>
        <taxon>Virgisporangium</taxon>
    </lineage>
</organism>
<evidence type="ECO:0000259" key="3">
    <source>
        <dbReference type="Pfam" id="PF13305"/>
    </source>
</evidence>
<accession>A0A8J3YY48</accession>
<proteinExistence type="predicted"/>
<dbReference type="EMBL" id="BOPG01000003">
    <property type="protein sequence ID" value="GIJ52702.1"/>
    <property type="molecule type" value="Genomic_DNA"/>
</dbReference>
<keyword evidence="5" id="KW-1185">Reference proteome</keyword>
<feature type="domain" description="HTH-type transcriptional regulator MT1864/Rv1816-like C-terminal" evidence="3">
    <location>
        <begin position="82"/>
        <end position="167"/>
    </location>
</feature>
<name>A0A8J3YY48_9ACTN</name>
<dbReference type="AlphaFoldDB" id="A0A8J3YY48"/>
<reference evidence="4" key="1">
    <citation type="submission" date="2021-01" db="EMBL/GenBank/DDBJ databases">
        <title>Whole genome shotgun sequence of Virgisporangium aurantiacum NBRC 16421.</title>
        <authorList>
            <person name="Komaki H."/>
            <person name="Tamura T."/>
        </authorList>
    </citation>
    <scope>NUCLEOTIDE SEQUENCE</scope>
    <source>
        <strain evidence="4">NBRC 16421</strain>
    </source>
</reference>
<gene>
    <name evidence="4" type="ORF">Vau01_002180</name>
</gene>
<evidence type="ECO:0000256" key="2">
    <source>
        <dbReference type="ARBA" id="ARBA00023163"/>
    </source>
</evidence>
<evidence type="ECO:0000313" key="4">
    <source>
        <dbReference type="EMBL" id="GIJ52702.1"/>
    </source>
</evidence>
<keyword evidence="1" id="KW-0805">Transcription regulation</keyword>
<evidence type="ECO:0000313" key="5">
    <source>
        <dbReference type="Proteomes" id="UP000612585"/>
    </source>
</evidence>
<dbReference type="SUPFAM" id="SSF48498">
    <property type="entry name" value="Tetracyclin repressor-like, C-terminal domain"/>
    <property type="match status" value="1"/>
</dbReference>
<comment type="caution">
    <text evidence="4">The sequence shown here is derived from an EMBL/GenBank/DDBJ whole genome shotgun (WGS) entry which is preliminary data.</text>
</comment>
<dbReference type="Pfam" id="PF13305">
    <property type="entry name" value="TetR_C_33"/>
    <property type="match status" value="1"/>
</dbReference>
<protein>
    <submittedName>
        <fullName evidence="4">TetR family transcriptional regulator</fullName>
    </submittedName>
</protein>
<dbReference type="Proteomes" id="UP000612585">
    <property type="component" value="Unassembled WGS sequence"/>
</dbReference>
<dbReference type="Gene3D" id="1.10.357.10">
    <property type="entry name" value="Tetracycline Repressor, domain 2"/>
    <property type="match status" value="1"/>
</dbReference>
<keyword evidence="2" id="KW-0804">Transcription</keyword>
<dbReference type="RefSeq" id="WP_275423903.1">
    <property type="nucleotide sequence ID" value="NZ_BOPG01000003.1"/>
</dbReference>
<dbReference type="InterPro" id="IPR025996">
    <property type="entry name" value="MT1864/Rv1816-like_C"/>
</dbReference>
<evidence type="ECO:0000256" key="1">
    <source>
        <dbReference type="ARBA" id="ARBA00023015"/>
    </source>
</evidence>